<comment type="caution">
    <text evidence="1">The sequence shown here is derived from an EMBL/GenBank/DDBJ whole genome shotgun (WGS) entry which is preliminary data.</text>
</comment>
<protein>
    <submittedName>
        <fullName evidence="1">Competence protein ComK</fullName>
    </submittedName>
</protein>
<keyword evidence="2" id="KW-1185">Reference proteome</keyword>
<dbReference type="Pfam" id="PF06338">
    <property type="entry name" value="ComK"/>
    <property type="match status" value="1"/>
</dbReference>
<evidence type="ECO:0000313" key="1">
    <source>
        <dbReference type="EMBL" id="MBP3953075.1"/>
    </source>
</evidence>
<dbReference type="AlphaFoldDB" id="A0A940WVB3"/>
<gene>
    <name evidence="1" type="ORF">J7W16_18290</name>
</gene>
<dbReference type="Proteomes" id="UP000678228">
    <property type="component" value="Unassembled WGS sequence"/>
</dbReference>
<evidence type="ECO:0000313" key="2">
    <source>
        <dbReference type="Proteomes" id="UP000678228"/>
    </source>
</evidence>
<reference evidence="1" key="1">
    <citation type="submission" date="2021-03" db="EMBL/GenBank/DDBJ databases">
        <title>Bacillus suaedae sp. nov., isolated from Suaeda aralocaspica.</title>
        <authorList>
            <person name="Lei R.F.R."/>
        </authorList>
    </citation>
    <scope>NUCLEOTIDE SEQUENCE</scope>
    <source>
        <strain evidence="1">YZJH907-2</strain>
    </source>
</reference>
<name>A0A940WVB3_9BACI</name>
<dbReference type="GO" id="GO:0030420">
    <property type="term" value="P:establishment of competence for transformation"/>
    <property type="evidence" value="ECO:0007669"/>
    <property type="project" value="InterPro"/>
</dbReference>
<dbReference type="RefSeq" id="WP_210598934.1">
    <property type="nucleotide sequence ID" value="NZ_JAGKSQ010000010.1"/>
</dbReference>
<dbReference type="EMBL" id="JAGKSQ010000010">
    <property type="protein sequence ID" value="MBP3953075.1"/>
    <property type="molecule type" value="Genomic_DNA"/>
</dbReference>
<accession>A0A940WVB3</accession>
<proteinExistence type="predicted"/>
<sequence length="138" mass="16195">MSSVLSMHYRVTGKTMAMIPSALRSFQMTAYETDRLVYVKKSQSLTLIKYACMKWRSLPLDKHGQENIYAFQPHALPTAESVWIFSKHVKSVKPMKQIPTHSLITFHNDQILKVDVPYRDILYRMQRNSFYIALFTFD</sequence>
<organism evidence="1 2">
    <name type="scientific">Halalkalibacter suaedae</name>
    <dbReference type="NCBI Taxonomy" id="2822140"/>
    <lineage>
        <taxon>Bacteria</taxon>
        <taxon>Bacillati</taxon>
        <taxon>Bacillota</taxon>
        <taxon>Bacilli</taxon>
        <taxon>Bacillales</taxon>
        <taxon>Bacillaceae</taxon>
        <taxon>Halalkalibacter</taxon>
    </lineage>
</organism>
<dbReference type="InterPro" id="IPR010461">
    <property type="entry name" value="ComK"/>
</dbReference>